<comment type="caution">
    <text evidence="2">The sequence shown here is derived from an EMBL/GenBank/DDBJ whole genome shotgun (WGS) entry which is preliminary data.</text>
</comment>
<evidence type="ECO:0000259" key="1">
    <source>
        <dbReference type="Pfam" id="PF00149"/>
    </source>
</evidence>
<reference evidence="2 3" key="1">
    <citation type="submission" date="2019-07" db="EMBL/GenBank/DDBJ databases">
        <title>The draft genome sequence of Aquimarina algiphila M91.</title>
        <authorList>
            <person name="Meng X."/>
        </authorList>
    </citation>
    <scope>NUCLEOTIDE SEQUENCE [LARGE SCALE GENOMIC DNA]</scope>
    <source>
        <strain evidence="2 3">M91</strain>
    </source>
</reference>
<proteinExistence type="predicted"/>
<dbReference type="PANTHER" id="PTHR42850:SF4">
    <property type="entry name" value="ZINC-DEPENDENT ENDOPOLYPHOSPHATASE"/>
    <property type="match status" value="1"/>
</dbReference>
<dbReference type="InterPro" id="IPR050126">
    <property type="entry name" value="Ap4A_hydrolase"/>
</dbReference>
<dbReference type="EMBL" id="VLNR01000083">
    <property type="protein sequence ID" value="TSE04332.1"/>
    <property type="molecule type" value="Genomic_DNA"/>
</dbReference>
<dbReference type="InterPro" id="IPR029052">
    <property type="entry name" value="Metallo-depent_PP-like"/>
</dbReference>
<dbReference type="AlphaFoldDB" id="A0A554VCA9"/>
<organism evidence="2 3">
    <name type="scientific">Aquimarina algiphila</name>
    <dbReference type="NCBI Taxonomy" id="2047982"/>
    <lineage>
        <taxon>Bacteria</taxon>
        <taxon>Pseudomonadati</taxon>
        <taxon>Bacteroidota</taxon>
        <taxon>Flavobacteriia</taxon>
        <taxon>Flavobacteriales</taxon>
        <taxon>Flavobacteriaceae</taxon>
        <taxon>Aquimarina</taxon>
    </lineage>
</organism>
<name>A0A554VCA9_9FLAO</name>
<protein>
    <submittedName>
        <fullName evidence="2">Serine/threonine protein phosphatase</fullName>
    </submittedName>
</protein>
<accession>A0A554VCA9</accession>
<sequence>MKRTLVIGDIHGGYKALLQVLESAKVTSNDTLIFLGDYVDGWSESAETIEKLIELSISNTCVFIRGNHDLWCGLWLEKGVTNPIWLEHGGKETINSYIQSGYLSKNTHKKFFETLHNYYIDEKERLFLHAGFTSMHGAGNEEYESNYYWDRTLWEAALLADKVEEKTLEDILTKPKRFNYYKEIYIGHTPTTNYNKDTPIKAHNVWNIDTGAAFKGKLTILDIDTKEFWQSEPLPYLYPDERGRN</sequence>
<dbReference type="GO" id="GO:0008803">
    <property type="term" value="F:bis(5'-nucleosyl)-tetraphosphatase (symmetrical) activity"/>
    <property type="evidence" value="ECO:0007669"/>
    <property type="project" value="TreeGrafter"/>
</dbReference>
<keyword evidence="3" id="KW-1185">Reference proteome</keyword>
<evidence type="ECO:0000313" key="2">
    <source>
        <dbReference type="EMBL" id="TSE04332.1"/>
    </source>
</evidence>
<dbReference type="Gene3D" id="3.60.21.10">
    <property type="match status" value="1"/>
</dbReference>
<dbReference type="PANTHER" id="PTHR42850">
    <property type="entry name" value="METALLOPHOSPHOESTERASE"/>
    <property type="match status" value="1"/>
</dbReference>
<dbReference type="Proteomes" id="UP000318833">
    <property type="component" value="Unassembled WGS sequence"/>
</dbReference>
<dbReference type="InterPro" id="IPR004843">
    <property type="entry name" value="Calcineurin-like_PHP"/>
</dbReference>
<dbReference type="GO" id="GO:0005737">
    <property type="term" value="C:cytoplasm"/>
    <property type="evidence" value="ECO:0007669"/>
    <property type="project" value="TreeGrafter"/>
</dbReference>
<dbReference type="RefSeq" id="WP_109436660.1">
    <property type="nucleotide sequence ID" value="NZ_CANMIK010000085.1"/>
</dbReference>
<gene>
    <name evidence="2" type="ORF">FOF46_26725</name>
</gene>
<feature type="domain" description="Calcineurin-like phosphoesterase" evidence="1">
    <location>
        <begin position="3"/>
        <end position="192"/>
    </location>
</feature>
<evidence type="ECO:0000313" key="3">
    <source>
        <dbReference type="Proteomes" id="UP000318833"/>
    </source>
</evidence>
<dbReference type="GO" id="GO:0110154">
    <property type="term" value="P:RNA decapping"/>
    <property type="evidence" value="ECO:0007669"/>
    <property type="project" value="TreeGrafter"/>
</dbReference>
<dbReference type="OrthoDB" id="9808081at2"/>
<dbReference type="GO" id="GO:0016791">
    <property type="term" value="F:phosphatase activity"/>
    <property type="evidence" value="ECO:0007669"/>
    <property type="project" value="TreeGrafter"/>
</dbReference>
<dbReference type="SUPFAM" id="SSF56300">
    <property type="entry name" value="Metallo-dependent phosphatases"/>
    <property type="match status" value="1"/>
</dbReference>
<dbReference type="PRINTS" id="PR00114">
    <property type="entry name" value="STPHPHTASE"/>
</dbReference>
<dbReference type="InterPro" id="IPR006186">
    <property type="entry name" value="Ser/Thr-sp_prot-phosphatase"/>
</dbReference>
<dbReference type="Pfam" id="PF00149">
    <property type="entry name" value="Metallophos"/>
    <property type="match status" value="1"/>
</dbReference>
<dbReference type="CDD" id="cd00144">
    <property type="entry name" value="MPP_PPP_family"/>
    <property type="match status" value="1"/>
</dbReference>